<organism evidence="5">
    <name type="scientific">bioreactor metagenome</name>
    <dbReference type="NCBI Taxonomy" id="1076179"/>
    <lineage>
        <taxon>unclassified sequences</taxon>
        <taxon>metagenomes</taxon>
        <taxon>ecological metagenomes</taxon>
    </lineage>
</organism>
<keyword evidence="1" id="KW-0719">Serine esterase</keyword>
<keyword evidence="2" id="KW-0732">Signal</keyword>
<comment type="caution">
    <text evidence="5">The sequence shown here is derived from an EMBL/GenBank/DDBJ whole genome shotgun (WGS) entry which is preliminary data.</text>
</comment>
<gene>
    <name evidence="5" type="ORF">SDC9_37847</name>
</gene>
<evidence type="ECO:0000256" key="3">
    <source>
        <dbReference type="ARBA" id="ARBA00022801"/>
    </source>
</evidence>
<reference evidence="5" key="1">
    <citation type="submission" date="2019-08" db="EMBL/GenBank/DDBJ databases">
        <authorList>
            <person name="Kucharzyk K."/>
            <person name="Murdoch R.W."/>
            <person name="Higgins S."/>
            <person name="Loffler F."/>
        </authorList>
    </citation>
    <scope>NUCLEOTIDE SEQUENCE</scope>
</reference>
<dbReference type="SUPFAM" id="SSF53474">
    <property type="entry name" value="alpha/beta-Hydrolases"/>
    <property type="match status" value="1"/>
</dbReference>
<dbReference type="InterPro" id="IPR029058">
    <property type="entry name" value="AB_hydrolase_fold"/>
</dbReference>
<dbReference type="AlphaFoldDB" id="A0A644VKQ8"/>
<name>A0A644VKQ8_9ZZZZ</name>
<protein>
    <submittedName>
        <fullName evidence="5">Carbohydrate esterase</fullName>
        <ecNumber evidence="5">3.1.1.-</ecNumber>
    </submittedName>
</protein>
<accession>A0A644VKQ8</accession>
<keyword evidence="3 5" id="KW-0378">Hydrolase</keyword>
<dbReference type="GO" id="GO:0052689">
    <property type="term" value="F:carboxylic ester hydrolase activity"/>
    <property type="evidence" value="ECO:0007669"/>
    <property type="project" value="UniProtKB-KW"/>
</dbReference>
<sequence>MKTLLICLLTAISISHINGSEYTQLPPVLQFKNGRPVNTIKDWEKRRKEILNVFKQEMYGVAPPVPCGVKYTIESEDKSAFNGKATKKRVNLYLKGLSNPIQLLIYYPNNGTERTPAFLGYNFWGNYTVINDPEIPLTQQWVINQEVIKDNKSSEQLRGVRESRWPVEQIIDAGYALVTLYYGDIVPDYNAGKRLGVLAIYQHPKYTWGAIGAWAWGLSYAMNYIERDNRIDAKRVAVIGHSRLGKTALWAGANDKRFAMVISNNSGCTGAAISRRKVGERFNILIKIRPYWYAPNFSKYNDKEEELAVDQHQLIALTAPRPIYVASADLDKNADPEGEFLGLYYGSEVYKIFNLKGLEKKQMPEVNTPYFSGQAGYHIRKGKHDITAYDWAQFLKFADMHLKEHKDAPTRTQNTADLPVK</sequence>
<evidence type="ECO:0000313" key="5">
    <source>
        <dbReference type="EMBL" id="MPL91770.1"/>
    </source>
</evidence>
<evidence type="ECO:0000256" key="2">
    <source>
        <dbReference type="ARBA" id="ARBA00022729"/>
    </source>
</evidence>
<evidence type="ECO:0000256" key="1">
    <source>
        <dbReference type="ARBA" id="ARBA00022487"/>
    </source>
</evidence>
<dbReference type="InterPro" id="IPR054579">
    <property type="entry name" value="GCE-like_dom"/>
</dbReference>
<evidence type="ECO:0000259" key="4">
    <source>
        <dbReference type="Pfam" id="PF22244"/>
    </source>
</evidence>
<proteinExistence type="predicted"/>
<feature type="domain" description="4-O-methyl-glucuronoyl methylesterase-like" evidence="4">
    <location>
        <begin position="171"/>
        <end position="352"/>
    </location>
</feature>
<dbReference type="Gene3D" id="3.40.50.1820">
    <property type="entry name" value="alpha/beta hydrolase"/>
    <property type="match status" value="1"/>
</dbReference>
<dbReference type="EMBL" id="VSSQ01000338">
    <property type="protein sequence ID" value="MPL91770.1"/>
    <property type="molecule type" value="Genomic_DNA"/>
</dbReference>
<dbReference type="Pfam" id="PF22244">
    <property type="entry name" value="GCE_fung"/>
    <property type="match status" value="1"/>
</dbReference>
<dbReference type="EC" id="3.1.1.-" evidence="5"/>